<reference evidence="1" key="3">
    <citation type="submission" date="2023-05" db="EMBL/GenBank/DDBJ databases">
        <authorList>
            <person name="Smith C.H."/>
        </authorList>
    </citation>
    <scope>NUCLEOTIDE SEQUENCE</scope>
    <source>
        <strain evidence="1">CHS0354</strain>
        <tissue evidence="1">Mantle</tissue>
    </source>
</reference>
<dbReference type="Pfam" id="PF00653">
    <property type="entry name" value="BIR"/>
    <property type="match status" value="1"/>
</dbReference>
<sequence length="858" mass="96976">MTSVGIQCNIEHAISDSSSASQSVKIHAKNKLLHNGDSELVKSDLVNALHRSVADGMSLSQTFAEIGETSDRAKQLQDSSQEAMINSKHSNPIVASEHIGEENASRQIVVKKDSANVKTEKQKPCAVVAPFVSDTETSDKEETVLKMPSVGDGEDMGIVSNPNMQHAIVGQQQESEQIKDNVEEINLAQNSTEPCLLHRRCFLPPMELTQVRGDTSLEISVNGKLNDEYENCSLDGAFTGVNCSVQSYYITKTDMVPEGSELNGNESTHDDKIAKDFGDEESFNIYQNEKLNLIQIRTSKNILNANDLKGQKYLSNREHFTERYRRKNRKTRISISHSVHLRKPLHKARLAAKTSEKNCKCHAKKKQIKGKYGLGNNIPPKGDKHTVKVKIRGNNGLKDTKKGKSVSRKESLNRTYLRHTRDQLMETNGTDISSKPESLVKARQRSCRLKKTPLKKIGNKRDIQEQFNNESKRSKENKAAYVRVNNKDNIQSKSGQTKKLISINDNLIIQVKKNVYVFFNLGYKPGTKTTNDWHNLYSSILQCVILDLGSIPLVQIIVAPGSELINCINFENEARRRQTFRAYDNQDIVERLVRNGFFYSERENQIVCYRCGGRHGRLRDGDIPERAHRSGCQFYSETDPGNHTVIPERLRNRSMRDNVRLQGSSNSIQTSPSWYMVNGRHEQCPRVALSNSTVERYHGEVHSVPGRRVNHHLLQTFIDYFRRQNDPRGARGGRPMTVIPPFPFDEAHEHRRHITVLPPRPHMNGGRHGRGITALLPRAQPHQSVSPADGAVIRPQCAEAISTPSMPILIQHRCIFCRRRPVSIRFEPCQHAISCYQCSVRKVTCTQCGKNISQKSFM</sequence>
<dbReference type="PROSITE" id="PS50143">
    <property type="entry name" value="BIR_REPEAT_2"/>
    <property type="match status" value="1"/>
</dbReference>
<dbReference type="Gene3D" id="3.30.40.10">
    <property type="entry name" value="Zinc/RING finger domain, C3HC4 (zinc finger)"/>
    <property type="match status" value="1"/>
</dbReference>
<proteinExistence type="predicted"/>
<dbReference type="EMBL" id="JAEAOA010001978">
    <property type="protein sequence ID" value="KAK3605775.1"/>
    <property type="molecule type" value="Genomic_DNA"/>
</dbReference>
<dbReference type="Gene3D" id="1.10.1170.10">
    <property type="entry name" value="Inhibitor Of Apoptosis Protein (2mihbC-IAP-1), Chain A"/>
    <property type="match status" value="1"/>
</dbReference>
<evidence type="ECO:0000313" key="1">
    <source>
        <dbReference type="EMBL" id="KAK3605775.1"/>
    </source>
</evidence>
<evidence type="ECO:0008006" key="3">
    <source>
        <dbReference type="Google" id="ProtNLM"/>
    </source>
</evidence>
<dbReference type="Proteomes" id="UP001195483">
    <property type="component" value="Unassembled WGS sequence"/>
</dbReference>
<organism evidence="1 2">
    <name type="scientific">Potamilus streckersoni</name>
    <dbReference type="NCBI Taxonomy" id="2493646"/>
    <lineage>
        <taxon>Eukaryota</taxon>
        <taxon>Metazoa</taxon>
        <taxon>Spiralia</taxon>
        <taxon>Lophotrochozoa</taxon>
        <taxon>Mollusca</taxon>
        <taxon>Bivalvia</taxon>
        <taxon>Autobranchia</taxon>
        <taxon>Heteroconchia</taxon>
        <taxon>Palaeoheterodonta</taxon>
        <taxon>Unionida</taxon>
        <taxon>Unionoidea</taxon>
        <taxon>Unionidae</taxon>
        <taxon>Ambleminae</taxon>
        <taxon>Lampsilini</taxon>
        <taxon>Potamilus</taxon>
    </lineage>
</organism>
<protein>
    <recommendedName>
        <fullName evidence="3">RING-type domain-containing protein</fullName>
    </recommendedName>
</protein>
<name>A0AAE0WA14_9BIVA</name>
<dbReference type="SUPFAM" id="SSF57924">
    <property type="entry name" value="Inhibitor of apoptosis (IAP) repeat"/>
    <property type="match status" value="1"/>
</dbReference>
<reference evidence="1" key="1">
    <citation type="journal article" date="2021" name="Genome Biol. Evol.">
        <title>A High-Quality Reference Genome for a Parasitic Bivalve with Doubly Uniparental Inheritance (Bivalvia: Unionida).</title>
        <authorList>
            <person name="Smith C.H."/>
        </authorList>
    </citation>
    <scope>NUCLEOTIDE SEQUENCE</scope>
    <source>
        <strain evidence="1">CHS0354</strain>
    </source>
</reference>
<gene>
    <name evidence="1" type="ORF">CHS0354_033979</name>
</gene>
<dbReference type="AlphaFoldDB" id="A0AAE0WA14"/>
<accession>A0AAE0WA14</accession>
<reference evidence="1" key="2">
    <citation type="journal article" date="2021" name="Genome Biol. Evol.">
        <title>Developing a high-quality reference genome for a parasitic bivalve with doubly uniparental inheritance (Bivalvia: Unionida).</title>
        <authorList>
            <person name="Smith C.H."/>
        </authorList>
    </citation>
    <scope>NUCLEOTIDE SEQUENCE</scope>
    <source>
        <strain evidence="1">CHS0354</strain>
        <tissue evidence="1">Mantle</tissue>
    </source>
</reference>
<dbReference type="SMART" id="SM00238">
    <property type="entry name" value="BIR"/>
    <property type="match status" value="1"/>
</dbReference>
<dbReference type="InterPro" id="IPR013083">
    <property type="entry name" value="Znf_RING/FYVE/PHD"/>
</dbReference>
<comment type="caution">
    <text evidence="1">The sequence shown here is derived from an EMBL/GenBank/DDBJ whole genome shotgun (WGS) entry which is preliminary data.</text>
</comment>
<keyword evidence="2" id="KW-1185">Reference proteome</keyword>
<dbReference type="InterPro" id="IPR001370">
    <property type="entry name" value="BIR_rpt"/>
</dbReference>
<evidence type="ECO:0000313" key="2">
    <source>
        <dbReference type="Proteomes" id="UP001195483"/>
    </source>
</evidence>